<name>A0ABP0D6W5_9PEZI</name>
<evidence type="ECO:0000256" key="1">
    <source>
        <dbReference type="SAM" id="MobiDB-lite"/>
    </source>
</evidence>
<proteinExistence type="predicted"/>
<gene>
    <name evidence="2" type="ORF">SEPCBS57363_000832</name>
</gene>
<evidence type="ECO:0000313" key="3">
    <source>
        <dbReference type="Proteomes" id="UP001642501"/>
    </source>
</evidence>
<comment type="caution">
    <text evidence="2">The sequence shown here is derived from an EMBL/GenBank/DDBJ whole genome shotgun (WGS) entry which is preliminary data.</text>
</comment>
<protein>
    <submittedName>
        <fullName evidence="2">Uncharacterized protein</fullName>
    </submittedName>
</protein>
<dbReference type="EMBL" id="CAWUOM010000007">
    <property type="protein sequence ID" value="CAK7263946.1"/>
    <property type="molecule type" value="Genomic_DNA"/>
</dbReference>
<reference evidence="2 3" key="1">
    <citation type="submission" date="2024-01" db="EMBL/GenBank/DDBJ databases">
        <authorList>
            <person name="Allen C."/>
            <person name="Tagirdzhanova G."/>
        </authorList>
    </citation>
    <scope>NUCLEOTIDE SEQUENCE [LARGE SCALE GENOMIC DNA]</scope>
    <source>
        <strain evidence="2 3">CBS 573.63</strain>
    </source>
</reference>
<dbReference type="Proteomes" id="UP001642501">
    <property type="component" value="Unassembled WGS sequence"/>
</dbReference>
<accession>A0ABP0D6W5</accession>
<keyword evidence="3" id="KW-1185">Reference proteome</keyword>
<evidence type="ECO:0000313" key="2">
    <source>
        <dbReference type="EMBL" id="CAK7263946.1"/>
    </source>
</evidence>
<organism evidence="2 3">
    <name type="scientific">Sporothrix epigloea</name>
    <dbReference type="NCBI Taxonomy" id="1892477"/>
    <lineage>
        <taxon>Eukaryota</taxon>
        <taxon>Fungi</taxon>
        <taxon>Dikarya</taxon>
        <taxon>Ascomycota</taxon>
        <taxon>Pezizomycotina</taxon>
        <taxon>Sordariomycetes</taxon>
        <taxon>Sordariomycetidae</taxon>
        <taxon>Ophiostomatales</taxon>
        <taxon>Ophiostomataceae</taxon>
        <taxon>Sporothrix</taxon>
    </lineage>
</organism>
<feature type="region of interest" description="Disordered" evidence="1">
    <location>
        <begin position="82"/>
        <end position="129"/>
    </location>
</feature>
<sequence length="129" mass="12773">MALENLLTEAAWPGVRIAVGSRESDVNRGARAGLGGRDRADYGGEGASYEAAVVVGSGEGTAAKGAATRGVVIRGDVVASGDVVGGGAAKENTAPDAASDAGGTDEEDEAHPDHPSQEPVYFRAGVPAP</sequence>
<feature type="region of interest" description="Disordered" evidence="1">
    <location>
        <begin position="22"/>
        <end position="44"/>
    </location>
</feature>